<dbReference type="RefSeq" id="XP_016982786.1">
    <property type="nucleotide sequence ID" value="XM_017127297.1"/>
</dbReference>
<keyword evidence="5" id="KW-1185">Reference proteome</keyword>
<dbReference type="SUPFAM" id="SSF56436">
    <property type="entry name" value="C-type lectin-like"/>
    <property type="match status" value="1"/>
</dbReference>
<name>A0A6P4FBE1_DRORH</name>
<dbReference type="InterPro" id="IPR016187">
    <property type="entry name" value="CTDL_fold"/>
</dbReference>
<dbReference type="SMART" id="SM00034">
    <property type="entry name" value="CLECT"/>
    <property type="match status" value="1"/>
</dbReference>
<dbReference type="EnsemblMetazoa" id="XM_017127297.1">
    <property type="protein sequence ID" value="XP_016982786.1"/>
    <property type="gene ID" value="LOC108047201"/>
</dbReference>
<feature type="signal peptide" evidence="2">
    <location>
        <begin position="1"/>
        <end position="24"/>
    </location>
</feature>
<evidence type="ECO:0000313" key="4">
    <source>
        <dbReference type="EnsemblMetazoa" id="XP_016982786.1"/>
    </source>
</evidence>
<dbReference type="InterPro" id="IPR050111">
    <property type="entry name" value="C-type_lectin/snaclec_domain"/>
</dbReference>
<reference evidence="6" key="2">
    <citation type="submission" date="2025-04" db="UniProtKB">
        <authorList>
            <consortium name="RefSeq"/>
        </authorList>
    </citation>
    <scope>IDENTIFICATION</scope>
</reference>
<dbReference type="AlphaFoldDB" id="A0A6P4FBE1"/>
<proteinExistence type="predicted"/>
<feature type="coiled-coil region" evidence="1">
    <location>
        <begin position="97"/>
        <end position="124"/>
    </location>
</feature>
<reference evidence="4" key="3">
    <citation type="submission" date="2025-05" db="UniProtKB">
        <authorList>
            <consortium name="EnsemblMetazoa"/>
        </authorList>
    </citation>
    <scope>IDENTIFICATION</scope>
</reference>
<dbReference type="CDD" id="cd00037">
    <property type="entry name" value="CLECT"/>
    <property type="match status" value="1"/>
</dbReference>
<reference evidence="5" key="1">
    <citation type="journal article" date="2021" name="Elife">
        <title>Highly contiguous assemblies of 101 drosophilid genomes.</title>
        <authorList>
            <person name="Kim B.Y."/>
            <person name="Wang J.R."/>
            <person name="Miller D.E."/>
            <person name="Barmina O."/>
            <person name="Delaney E."/>
            <person name="Thompson A."/>
            <person name="Comeault A.A."/>
            <person name="Peede D."/>
            <person name="D'Agostino E.R."/>
            <person name="Pelaez J."/>
            <person name="Aguilar J.M."/>
            <person name="Haji D."/>
            <person name="Matsunaga T."/>
            <person name="Armstrong E.E."/>
            <person name="Zych M."/>
            <person name="Ogawa Y."/>
            <person name="Stamenkovic-Radak M."/>
            <person name="Jelic M."/>
            <person name="Veselinovic M.S."/>
            <person name="Tanaskovic M."/>
            <person name="Eric P."/>
            <person name="Gao J.J."/>
            <person name="Katoh T.K."/>
            <person name="Toda M.J."/>
            <person name="Watabe H."/>
            <person name="Watada M."/>
            <person name="Davis J.S."/>
            <person name="Moyle L.C."/>
            <person name="Manoli G."/>
            <person name="Bertolini E."/>
            <person name="Kostal V."/>
            <person name="Hawley R.S."/>
            <person name="Takahashi A."/>
            <person name="Jones C.D."/>
            <person name="Price D.K."/>
            <person name="Whiteman N."/>
            <person name="Kopp A."/>
            <person name="Matute D.R."/>
            <person name="Petrov D.A."/>
        </authorList>
    </citation>
    <scope>NUCLEOTIDE SEQUENCE [LARGE SCALE GENOMIC DNA]</scope>
</reference>
<evidence type="ECO:0000313" key="6">
    <source>
        <dbReference type="RefSeq" id="XP_016982786.1"/>
    </source>
</evidence>
<dbReference type="PANTHER" id="PTHR22803">
    <property type="entry name" value="MANNOSE, PHOSPHOLIPASE, LECTIN RECEPTOR RELATED"/>
    <property type="match status" value="1"/>
</dbReference>
<evidence type="ECO:0000256" key="1">
    <source>
        <dbReference type="SAM" id="Coils"/>
    </source>
</evidence>
<keyword evidence="2" id="KW-0732">Signal</keyword>
<dbReference type="OrthoDB" id="7854973at2759"/>
<organism evidence="6">
    <name type="scientific">Drosophila rhopaloa</name>
    <name type="common">Fruit fly</name>
    <dbReference type="NCBI Taxonomy" id="1041015"/>
    <lineage>
        <taxon>Eukaryota</taxon>
        <taxon>Metazoa</taxon>
        <taxon>Ecdysozoa</taxon>
        <taxon>Arthropoda</taxon>
        <taxon>Hexapoda</taxon>
        <taxon>Insecta</taxon>
        <taxon>Pterygota</taxon>
        <taxon>Neoptera</taxon>
        <taxon>Endopterygota</taxon>
        <taxon>Diptera</taxon>
        <taxon>Brachycera</taxon>
        <taxon>Muscomorpha</taxon>
        <taxon>Ephydroidea</taxon>
        <taxon>Drosophilidae</taxon>
        <taxon>Drosophila</taxon>
        <taxon>Sophophora</taxon>
    </lineage>
</organism>
<dbReference type="Proteomes" id="UP001652680">
    <property type="component" value="Unassembled WGS sequence"/>
</dbReference>
<dbReference type="PROSITE" id="PS50041">
    <property type="entry name" value="C_TYPE_LECTIN_2"/>
    <property type="match status" value="1"/>
</dbReference>
<feature type="chain" id="PRO_5027708933" evidence="2">
    <location>
        <begin position="25"/>
        <end position="289"/>
    </location>
</feature>
<feature type="domain" description="C-type lectin" evidence="3">
    <location>
        <begin position="166"/>
        <end position="284"/>
    </location>
</feature>
<dbReference type="InterPro" id="IPR001304">
    <property type="entry name" value="C-type_lectin-like"/>
</dbReference>
<dbReference type="Gene3D" id="3.10.100.10">
    <property type="entry name" value="Mannose-Binding Protein A, subunit A"/>
    <property type="match status" value="1"/>
</dbReference>
<dbReference type="GeneID" id="108047201"/>
<evidence type="ECO:0000313" key="5">
    <source>
        <dbReference type="Proteomes" id="UP001652680"/>
    </source>
</evidence>
<protein>
    <submittedName>
        <fullName evidence="6">Accessory gland protein Acp29AB-like</fullName>
    </submittedName>
</protein>
<gene>
    <name evidence="6" type="primary">LOC108047201</name>
    <name evidence="4" type="synonym">108047201</name>
</gene>
<sequence length="289" mass="32531">MLNFTSFILCSFVVLGLYGSPANSQEGPGSICLLKDAPHQCGAFCLSALGSLYDQMADFETKMHSQQESLSKVESTLVSSKGTLDKINTQTEGLQNLKQLTEGLKKLENVLTNKEERITSQMEDLKINFDARLDRMQDQVKAGSNKLEEPKAVTSLKAIPPKFELIGSRYFYIEENNPQNWTTASKTCREMSGHLASFKNKDELDAFRNRLNQYKNYWIGINDHKKKGDFVSLASAKPAFLNWEPNEPYYFEAEQNCIFLGVCSSGELCMLLNPCTIPLNFICQADDEI</sequence>
<keyword evidence="1" id="KW-0175">Coiled coil</keyword>
<evidence type="ECO:0000256" key="2">
    <source>
        <dbReference type="SAM" id="SignalP"/>
    </source>
</evidence>
<accession>A0A6P4FBE1</accession>
<dbReference type="Pfam" id="PF00059">
    <property type="entry name" value="Lectin_C"/>
    <property type="match status" value="1"/>
</dbReference>
<evidence type="ECO:0000259" key="3">
    <source>
        <dbReference type="PROSITE" id="PS50041"/>
    </source>
</evidence>
<dbReference type="InterPro" id="IPR016186">
    <property type="entry name" value="C-type_lectin-like/link_sf"/>
</dbReference>